<dbReference type="AlphaFoldDB" id="I4EI67"/>
<keyword evidence="2" id="KW-1185">Reference proteome</keyword>
<evidence type="ECO:0000313" key="1">
    <source>
        <dbReference type="EMBL" id="CCF84379.1"/>
    </source>
</evidence>
<proteinExistence type="predicted"/>
<evidence type="ECO:0000313" key="2">
    <source>
        <dbReference type="Proteomes" id="UP000004221"/>
    </source>
</evidence>
<name>I4EI67_9BACT</name>
<dbReference type="OrthoDB" id="5512810at2"/>
<dbReference type="Proteomes" id="UP000004221">
    <property type="component" value="Unassembled WGS sequence"/>
</dbReference>
<accession>I4EI67</accession>
<sequence>MRTLYIRLIAIVILAVAGAYLGVAGGLVLDSPKGAVPDAASWTESAKEVSTNTHTSSCNSYMAVGDGRGYPDIDTLFWVSHQVVTGTIVDQRPPSIHTGTISTDYVFRVEQRFRGVPGQTVLIHQGGGTIGDCRQEWVSNPTLTVGDRLLLFLGSPIETVNGTAYWITGDRQGVWRFNDDGTIAADNARPSTFNGAPFEIVAGHLQRIVAAAVPVQDPDAVPLEEAPVP</sequence>
<organism evidence="1 2">
    <name type="scientific">Nitrolancea hollandica Lb</name>
    <dbReference type="NCBI Taxonomy" id="1129897"/>
    <lineage>
        <taxon>Bacteria</taxon>
        <taxon>Pseudomonadati</taxon>
        <taxon>Thermomicrobiota</taxon>
        <taxon>Thermomicrobia</taxon>
        <taxon>Sphaerobacterales</taxon>
        <taxon>Sphaerobacterineae</taxon>
        <taxon>Sphaerobacteraceae</taxon>
        <taxon>Nitrolancea</taxon>
    </lineage>
</organism>
<comment type="caution">
    <text evidence="1">The sequence shown here is derived from an EMBL/GenBank/DDBJ whole genome shotgun (WGS) entry which is preliminary data.</text>
</comment>
<dbReference type="RefSeq" id="WP_008478505.1">
    <property type="nucleotide sequence ID" value="NZ_CAGS01000263.1"/>
</dbReference>
<reference evidence="1 2" key="1">
    <citation type="journal article" date="2012" name="ISME J.">
        <title>Nitrification expanded: discovery, physiology and genomics of a nitrite-oxidizing bacterium from the phylum Chloroflexi.</title>
        <authorList>
            <person name="Sorokin D.Y."/>
            <person name="Lucker S."/>
            <person name="Vejmelkova D."/>
            <person name="Kostrikina N.A."/>
            <person name="Kleerebezem R."/>
            <person name="Rijpstra W.I."/>
            <person name="Damste J.S."/>
            <person name="Le Paslier D."/>
            <person name="Muyzer G."/>
            <person name="Wagner M."/>
            <person name="van Loosdrecht M.C."/>
            <person name="Daims H."/>
        </authorList>
    </citation>
    <scope>NUCLEOTIDE SEQUENCE [LARGE SCALE GENOMIC DNA]</scope>
    <source>
        <strain evidence="2">none</strain>
    </source>
</reference>
<dbReference type="EMBL" id="CAGS01000263">
    <property type="protein sequence ID" value="CCF84379.1"/>
    <property type="molecule type" value="Genomic_DNA"/>
</dbReference>
<gene>
    <name evidence="1" type="ORF">NITHO_3350010</name>
</gene>
<protein>
    <submittedName>
        <fullName evidence="1">Uncharacterized protein</fullName>
    </submittedName>
</protein>